<gene>
    <name evidence="1" type="ORF">TSA66_00445</name>
</gene>
<comment type="caution">
    <text evidence="1">The sequence shown here is derived from an EMBL/GenBank/DDBJ whole genome shotgun (WGS) entry which is preliminary data.</text>
</comment>
<dbReference type="EMBL" id="JWJG01000005">
    <property type="protein sequence ID" value="KIF84135.1"/>
    <property type="molecule type" value="Genomic_DNA"/>
</dbReference>
<organism evidence="1 2">
    <name type="scientific">Noviherbaspirillum autotrophicum</name>
    <dbReference type="NCBI Taxonomy" id="709839"/>
    <lineage>
        <taxon>Bacteria</taxon>
        <taxon>Pseudomonadati</taxon>
        <taxon>Pseudomonadota</taxon>
        <taxon>Betaproteobacteria</taxon>
        <taxon>Burkholderiales</taxon>
        <taxon>Oxalobacteraceae</taxon>
        <taxon>Noviherbaspirillum</taxon>
    </lineage>
</organism>
<evidence type="ECO:0000313" key="2">
    <source>
        <dbReference type="Proteomes" id="UP000031572"/>
    </source>
</evidence>
<evidence type="ECO:0000313" key="1">
    <source>
        <dbReference type="EMBL" id="KIF84135.1"/>
    </source>
</evidence>
<keyword evidence="2" id="KW-1185">Reference proteome</keyword>
<name>A0A0C2BSC4_9BURK</name>
<accession>A0A0C2BSC4</accession>
<dbReference type="AlphaFoldDB" id="A0A0C2BSC4"/>
<sequence>MLQPAETDGLPELAPQESCVVATKSTLIVPQDQLDLTDLTDWPRPRRWLVCDKYLKFIPWPRINETDPMRSVRKLKGGRSE</sequence>
<reference evidence="1 2" key="1">
    <citation type="submission" date="2014-12" db="EMBL/GenBank/DDBJ databases">
        <title>Denitrispirillum autotrophicum gen. nov., sp. nov., Denitrifying, Facultatively Autotrophic Bacteria Isolated from Rice Paddy Soil.</title>
        <authorList>
            <person name="Ishii S."/>
            <person name="Ashida N."/>
            <person name="Ohno H."/>
            <person name="Otsuka S."/>
            <person name="Yokota A."/>
            <person name="Senoo K."/>
        </authorList>
    </citation>
    <scope>NUCLEOTIDE SEQUENCE [LARGE SCALE GENOMIC DNA]</scope>
    <source>
        <strain evidence="1 2">TSA66</strain>
    </source>
</reference>
<proteinExistence type="predicted"/>
<dbReference type="Proteomes" id="UP000031572">
    <property type="component" value="Unassembled WGS sequence"/>
</dbReference>
<protein>
    <submittedName>
        <fullName evidence="1">Uncharacterized protein</fullName>
    </submittedName>
</protein>